<dbReference type="Proteomes" id="UP000601171">
    <property type="component" value="Unassembled WGS sequence"/>
</dbReference>
<comment type="caution">
    <text evidence="2">The sequence shown here is derived from an EMBL/GenBank/DDBJ whole genome shotgun (WGS) entry which is preliminary data.</text>
</comment>
<keyword evidence="1" id="KW-0472">Membrane</keyword>
<evidence type="ECO:0000256" key="1">
    <source>
        <dbReference type="SAM" id="Phobius"/>
    </source>
</evidence>
<keyword evidence="1" id="KW-1133">Transmembrane helix</keyword>
<organism evidence="2 3">
    <name type="scientific">Paratissierella segnis</name>
    <dbReference type="NCBI Taxonomy" id="2763679"/>
    <lineage>
        <taxon>Bacteria</taxon>
        <taxon>Bacillati</taxon>
        <taxon>Bacillota</taxon>
        <taxon>Tissierellia</taxon>
        <taxon>Tissierellales</taxon>
        <taxon>Tissierellaceae</taxon>
        <taxon>Paratissierella</taxon>
    </lineage>
</organism>
<sequence length="69" mass="8109">MNHKLILSIFVVLLLLAIIPFSFTASPEPYIFGWLPLPLLYWWSLMVINLIFVLWVAKKFTESAKEEKK</sequence>
<dbReference type="EMBL" id="JACRTG010000008">
    <property type="protein sequence ID" value="MBC8587208.1"/>
    <property type="molecule type" value="Genomic_DNA"/>
</dbReference>
<protein>
    <recommendedName>
        <fullName evidence="4">DUF3311 domain-containing protein</fullName>
    </recommendedName>
</protein>
<dbReference type="AlphaFoldDB" id="A0A926EPA7"/>
<evidence type="ECO:0008006" key="4">
    <source>
        <dbReference type="Google" id="ProtNLM"/>
    </source>
</evidence>
<keyword evidence="1" id="KW-0812">Transmembrane</keyword>
<evidence type="ECO:0000313" key="2">
    <source>
        <dbReference type="EMBL" id="MBC8587208.1"/>
    </source>
</evidence>
<evidence type="ECO:0000313" key="3">
    <source>
        <dbReference type="Proteomes" id="UP000601171"/>
    </source>
</evidence>
<dbReference type="RefSeq" id="WP_262428679.1">
    <property type="nucleotide sequence ID" value="NZ_JACRTG010000008.1"/>
</dbReference>
<accession>A0A926EPA7</accession>
<name>A0A926EPA7_9FIRM</name>
<keyword evidence="3" id="KW-1185">Reference proteome</keyword>
<feature type="transmembrane region" description="Helical" evidence="1">
    <location>
        <begin position="40"/>
        <end position="57"/>
    </location>
</feature>
<proteinExistence type="predicted"/>
<gene>
    <name evidence="2" type="ORF">H8707_02990</name>
</gene>
<reference evidence="2" key="1">
    <citation type="submission" date="2020-08" db="EMBL/GenBank/DDBJ databases">
        <title>Genome public.</title>
        <authorList>
            <person name="Liu C."/>
            <person name="Sun Q."/>
        </authorList>
    </citation>
    <scope>NUCLEOTIDE SEQUENCE</scope>
    <source>
        <strain evidence="2">BX21</strain>
    </source>
</reference>